<evidence type="ECO:0000256" key="6">
    <source>
        <dbReference type="ARBA" id="ARBA00022989"/>
    </source>
</evidence>
<feature type="transmembrane region" description="Helical" evidence="11">
    <location>
        <begin position="513"/>
        <end position="534"/>
    </location>
</feature>
<dbReference type="Pfam" id="PF00034">
    <property type="entry name" value="Cytochrom_C"/>
    <property type="match status" value="1"/>
</dbReference>
<keyword evidence="6 11" id="KW-1133">Transmembrane helix</keyword>
<comment type="subcellular location">
    <subcellularLocation>
        <location evidence="1">Membrane</location>
        <topology evidence="1">Multi-pass membrane protein</topology>
    </subcellularLocation>
</comment>
<feature type="signal peptide" evidence="12">
    <location>
        <begin position="1"/>
        <end position="34"/>
    </location>
</feature>
<gene>
    <name evidence="14" type="ORF">NSPWAT_1413</name>
</gene>
<sequence>MKTLNFRPMKKLFFQAPLLFCLLIGTLSPAPVFAQADTAAVQSKLEKVIMMMNIVDKEYELAIADGAIINAAEYEESQVFLSQAFERFQSVSDKAKSAKGARDITARYQQLMGDIKAKKDPADIKAQVQAINAGLIGEFDIQISKTPKEPVDLAKGKQIYMTSCRICHGVSGQGDGPISHQLEPKPAVLADPSITGDQQSVAYDNFQIINVGIANTGMVGWADQLSQQDIWNVTYYIRTFSNDNVKLPLVAAGATATAGGSEAYLQSFEEVESMVTATWNAYKEGDTKRAAELAFDAYLTYEKVEAALVTKRKELGLRLESAFGRLQAELKRDAPRELIENLVSDIQRDLAEGKAEMTQDIGFTGLFIQSFSIIVREGFEAILIIAALITFLVRSRNQEKLKTIYIGVAIGIVGSFITYYILQEVLHISMSSQELIEGWIMLIAVVVLFYVSYWLISKIETAKWQKFITRKMQDAVSSGSAWTLGMVAFLSVYREGFETVLFYKALYLYAGETTGGIVPGFLVGCLVLAVVFYMINKLGVRIPIKWFFGVTSVFLYFMAFVFMGKGLHELQMGGQLSATAADFAPEISVLGMYPTWETFIGQMVLLLAFAGALIYTFIIKQEKAALELKSSTNELQQNITQVHDLVEHISHHAKRCELFLKDTRDQDLKELSGHLKEIDEKVHELFDQVKSFENQLNDEYDRLSQPMGAKSKELH</sequence>
<dbReference type="InterPro" id="IPR004923">
    <property type="entry name" value="FTR1/Fip1/EfeU"/>
</dbReference>
<feature type="transmembrane region" description="Helical" evidence="11">
    <location>
        <begin position="599"/>
        <end position="619"/>
    </location>
</feature>
<evidence type="ECO:0000256" key="3">
    <source>
        <dbReference type="ARBA" id="ARBA00022617"/>
    </source>
</evidence>
<organism evidence="14 15">
    <name type="scientific">Nitrospina watsonii</name>
    <dbReference type="NCBI Taxonomy" id="1323948"/>
    <lineage>
        <taxon>Bacteria</taxon>
        <taxon>Pseudomonadati</taxon>
        <taxon>Nitrospinota/Tectimicrobiota group</taxon>
        <taxon>Nitrospinota</taxon>
        <taxon>Nitrospinia</taxon>
        <taxon>Nitrospinales</taxon>
        <taxon>Nitrospinaceae</taxon>
        <taxon>Nitrospina</taxon>
    </lineage>
</organism>
<evidence type="ECO:0000256" key="1">
    <source>
        <dbReference type="ARBA" id="ARBA00004141"/>
    </source>
</evidence>
<feature type="coiled-coil region" evidence="10">
    <location>
        <begin position="668"/>
        <end position="695"/>
    </location>
</feature>
<dbReference type="PANTHER" id="PTHR31632:SF2">
    <property type="entry name" value="PLASMA MEMBRANE IRON PERMEASE"/>
    <property type="match status" value="1"/>
</dbReference>
<evidence type="ECO:0000313" key="15">
    <source>
        <dbReference type="Proteomes" id="UP001157733"/>
    </source>
</evidence>
<dbReference type="SUPFAM" id="SSF46626">
    <property type="entry name" value="Cytochrome c"/>
    <property type="match status" value="1"/>
</dbReference>
<evidence type="ECO:0000256" key="2">
    <source>
        <dbReference type="ARBA" id="ARBA00008333"/>
    </source>
</evidence>
<dbReference type="Pfam" id="PF03239">
    <property type="entry name" value="FTR1"/>
    <property type="match status" value="1"/>
</dbReference>
<dbReference type="InterPro" id="IPR009056">
    <property type="entry name" value="Cyt_c-like_dom"/>
</dbReference>
<keyword evidence="8 11" id="KW-0472">Membrane</keyword>
<keyword evidence="5 9" id="KW-0479">Metal-binding</keyword>
<feature type="transmembrane region" description="Helical" evidence="11">
    <location>
        <begin position="373"/>
        <end position="392"/>
    </location>
</feature>
<evidence type="ECO:0000256" key="7">
    <source>
        <dbReference type="ARBA" id="ARBA00023004"/>
    </source>
</evidence>
<comment type="similarity">
    <text evidence="2">Belongs to the oxidase-dependent Fe transporter (OFeT) (TC 9.A.10.1) family.</text>
</comment>
<evidence type="ECO:0000313" key="14">
    <source>
        <dbReference type="EMBL" id="CAI2718272.1"/>
    </source>
</evidence>
<dbReference type="PANTHER" id="PTHR31632">
    <property type="entry name" value="IRON TRANSPORTER FTH1"/>
    <property type="match status" value="1"/>
</dbReference>
<name>A0ABM9HDV3_9BACT</name>
<feature type="transmembrane region" description="Helical" evidence="11">
    <location>
        <begin position="404"/>
        <end position="422"/>
    </location>
</feature>
<evidence type="ECO:0000256" key="12">
    <source>
        <dbReference type="SAM" id="SignalP"/>
    </source>
</evidence>
<accession>A0ABM9HDV3</accession>
<keyword evidence="12" id="KW-0732">Signal</keyword>
<evidence type="ECO:0000259" key="13">
    <source>
        <dbReference type="PROSITE" id="PS51007"/>
    </source>
</evidence>
<evidence type="ECO:0000256" key="11">
    <source>
        <dbReference type="SAM" id="Phobius"/>
    </source>
</evidence>
<dbReference type="Gene3D" id="1.10.760.10">
    <property type="entry name" value="Cytochrome c-like domain"/>
    <property type="match status" value="1"/>
</dbReference>
<proteinExistence type="inferred from homology"/>
<feature type="chain" id="PRO_5047120704" evidence="12">
    <location>
        <begin position="35"/>
        <end position="715"/>
    </location>
</feature>
<dbReference type="EMBL" id="OX336137">
    <property type="protein sequence ID" value="CAI2718272.1"/>
    <property type="molecule type" value="Genomic_DNA"/>
</dbReference>
<feature type="transmembrane region" description="Helical" evidence="11">
    <location>
        <begin position="546"/>
        <end position="564"/>
    </location>
</feature>
<feature type="domain" description="Cytochrome c" evidence="13">
    <location>
        <begin position="151"/>
        <end position="241"/>
    </location>
</feature>
<feature type="transmembrane region" description="Helical" evidence="11">
    <location>
        <begin position="476"/>
        <end position="493"/>
    </location>
</feature>
<protein>
    <submittedName>
        <fullName evidence="14">Iron permease FTR1, contains cytochrome c region</fullName>
    </submittedName>
</protein>
<evidence type="ECO:0000256" key="10">
    <source>
        <dbReference type="SAM" id="Coils"/>
    </source>
</evidence>
<dbReference type="Proteomes" id="UP001157733">
    <property type="component" value="Chromosome"/>
</dbReference>
<keyword evidence="4 11" id="KW-0812">Transmembrane</keyword>
<keyword evidence="15" id="KW-1185">Reference proteome</keyword>
<evidence type="ECO:0000256" key="4">
    <source>
        <dbReference type="ARBA" id="ARBA00022692"/>
    </source>
</evidence>
<reference evidence="14 15" key="1">
    <citation type="submission" date="2022-09" db="EMBL/GenBank/DDBJ databases">
        <authorList>
            <person name="Kop L."/>
        </authorList>
    </citation>
    <scope>NUCLEOTIDE SEQUENCE [LARGE SCALE GENOMIC DNA]</scope>
    <source>
        <strain evidence="14 15">347</strain>
    </source>
</reference>
<keyword evidence="3 9" id="KW-0349">Heme</keyword>
<evidence type="ECO:0000256" key="8">
    <source>
        <dbReference type="ARBA" id="ARBA00023136"/>
    </source>
</evidence>
<feature type="transmembrane region" description="Helical" evidence="11">
    <location>
        <begin position="438"/>
        <end position="456"/>
    </location>
</feature>
<dbReference type="PROSITE" id="PS51007">
    <property type="entry name" value="CYTC"/>
    <property type="match status" value="1"/>
</dbReference>
<keyword evidence="7 9" id="KW-0408">Iron</keyword>
<dbReference type="RefSeq" id="WP_282011177.1">
    <property type="nucleotide sequence ID" value="NZ_OX336137.1"/>
</dbReference>
<evidence type="ECO:0000256" key="5">
    <source>
        <dbReference type="ARBA" id="ARBA00022723"/>
    </source>
</evidence>
<dbReference type="InterPro" id="IPR036909">
    <property type="entry name" value="Cyt_c-like_dom_sf"/>
</dbReference>
<keyword evidence="10" id="KW-0175">Coiled coil</keyword>
<evidence type="ECO:0000256" key="9">
    <source>
        <dbReference type="PROSITE-ProRule" id="PRU00433"/>
    </source>
</evidence>